<dbReference type="AlphaFoldDB" id="A0A2Z4LRS7"/>
<dbReference type="SMART" id="SM00530">
    <property type="entry name" value="HTH_XRE"/>
    <property type="match status" value="1"/>
</dbReference>
<gene>
    <name evidence="3" type="ORF">HME9304_01614</name>
</gene>
<feature type="domain" description="HTH cro/C1-type" evidence="2">
    <location>
        <begin position="15"/>
        <end position="69"/>
    </location>
</feature>
<reference evidence="3 4" key="1">
    <citation type="submission" date="2018-06" db="EMBL/GenBank/DDBJ databases">
        <title>Spongiibacterium sp. HME9304 Genome sequencing and assembly.</title>
        <authorList>
            <person name="Kang H."/>
            <person name="Kim H."/>
            <person name="Joh K."/>
        </authorList>
    </citation>
    <scope>NUCLEOTIDE SEQUENCE [LARGE SCALE GENOMIC DNA]</scope>
    <source>
        <strain evidence="3 4">HME9304</strain>
    </source>
</reference>
<keyword evidence="1" id="KW-0238">DNA-binding</keyword>
<dbReference type="InterPro" id="IPR001387">
    <property type="entry name" value="Cro/C1-type_HTH"/>
</dbReference>
<dbReference type="KEGG" id="spon:HME9304_01614"/>
<dbReference type="CDD" id="cd00093">
    <property type="entry name" value="HTH_XRE"/>
    <property type="match status" value="1"/>
</dbReference>
<dbReference type="Proteomes" id="UP000248536">
    <property type="component" value="Chromosome"/>
</dbReference>
<dbReference type="PANTHER" id="PTHR46558:SF4">
    <property type="entry name" value="DNA-BIDING PHAGE PROTEIN"/>
    <property type="match status" value="1"/>
</dbReference>
<evidence type="ECO:0000256" key="1">
    <source>
        <dbReference type="ARBA" id="ARBA00023125"/>
    </source>
</evidence>
<dbReference type="EMBL" id="CP030104">
    <property type="protein sequence ID" value="AWX44611.1"/>
    <property type="molecule type" value="Genomic_DNA"/>
</dbReference>
<organism evidence="3 4">
    <name type="scientific">Flagellimonas maritima</name>
    <dbReference type="NCBI Taxonomy" id="1383885"/>
    <lineage>
        <taxon>Bacteria</taxon>
        <taxon>Pseudomonadati</taxon>
        <taxon>Bacteroidota</taxon>
        <taxon>Flavobacteriia</taxon>
        <taxon>Flavobacteriales</taxon>
        <taxon>Flavobacteriaceae</taxon>
        <taxon>Flagellimonas</taxon>
    </lineage>
</organism>
<name>A0A2Z4LRS7_9FLAO</name>
<evidence type="ECO:0000313" key="4">
    <source>
        <dbReference type="Proteomes" id="UP000248536"/>
    </source>
</evidence>
<dbReference type="PANTHER" id="PTHR46558">
    <property type="entry name" value="TRACRIPTIONAL REGULATORY PROTEIN-RELATED-RELATED"/>
    <property type="match status" value="1"/>
</dbReference>
<dbReference type="GO" id="GO:0003677">
    <property type="term" value="F:DNA binding"/>
    <property type="evidence" value="ECO:0007669"/>
    <property type="project" value="UniProtKB-KW"/>
</dbReference>
<protein>
    <recommendedName>
        <fullName evidence="2">HTH cro/C1-type domain-containing protein</fullName>
    </recommendedName>
</protein>
<dbReference type="Gene3D" id="1.10.260.40">
    <property type="entry name" value="lambda repressor-like DNA-binding domains"/>
    <property type="match status" value="1"/>
</dbReference>
<sequence>MRKNFTQYSNYMYAIKQLRRKKNMSQSDLAKEIGVSLRTIQLYEKRDANIPIKNLSRIAAYFDLSIAELYLQEVNESQASYSKRKPFTKRGSVFYPLDHGKFSVMLPLVLMEYQKDYIEFLTSDIKEEKIFQTGFIIDFIPEETLRAFEVKGDSMNDKSIEGIPNKAFVLGMELQKNMLSNAHSTIWNKAYMLVCKDRIICKWLTGFNPEKNTVYCQNLNKSPEYQDFELALDDILKTFVIIKKQF</sequence>
<dbReference type="InterPro" id="IPR010982">
    <property type="entry name" value="Lambda_DNA-bd_dom_sf"/>
</dbReference>
<dbReference type="OrthoDB" id="3831186at2"/>
<dbReference type="Pfam" id="PF01381">
    <property type="entry name" value="HTH_3"/>
    <property type="match status" value="1"/>
</dbReference>
<keyword evidence="4" id="KW-1185">Reference proteome</keyword>
<accession>A0A2Z4LRS7</accession>
<evidence type="ECO:0000313" key="3">
    <source>
        <dbReference type="EMBL" id="AWX44611.1"/>
    </source>
</evidence>
<dbReference type="PROSITE" id="PS50943">
    <property type="entry name" value="HTH_CROC1"/>
    <property type="match status" value="1"/>
</dbReference>
<proteinExistence type="predicted"/>
<dbReference type="SUPFAM" id="SSF47413">
    <property type="entry name" value="lambda repressor-like DNA-binding domains"/>
    <property type="match status" value="1"/>
</dbReference>
<evidence type="ECO:0000259" key="2">
    <source>
        <dbReference type="PROSITE" id="PS50943"/>
    </source>
</evidence>